<evidence type="ECO:0008006" key="3">
    <source>
        <dbReference type="Google" id="ProtNLM"/>
    </source>
</evidence>
<reference evidence="1 2" key="1">
    <citation type="submission" date="2018-08" db="EMBL/GenBank/DDBJ databases">
        <title>Genomic Encyclopedia of Type Strains, Phase IV (KMG-IV): sequencing the most valuable type-strain genomes for metagenomic binning, comparative biology and taxonomic classification.</title>
        <authorList>
            <person name="Goeker M."/>
        </authorList>
    </citation>
    <scope>NUCLEOTIDE SEQUENCE [LARGE SCALE GENOMIC DNA]</scope>
    <source>
        <strain evidence="1 2">DSM 18841</strain>
    </source>
</reference>
<protein>
    <recommendedName>
        <fullName evidence="3">Outer membrane protein with beta-barrel domain</fullName>
    </recommendedName>
</protein>
<dbReference type="OrthoDB" id="1199048at2"/>
<dbReference type="Pfam" id="PF19515">
    <property type="entry name" value="DUF6048"/>
    <property type="match status" value="1"/>
</dbReference>
<name>A0A3E0I101_9FLAO</name>
<dbReference type="AlphaFoldDB" id="A0A3E0I101"/>
<organism evidence="1 2">
    <name type="scientific">Tenacibaculum gallaicum</name>
    <dbReference type="NCBI Taxonomy" id="561505"/>
    <lineage>
        <taxon>Bacteria</taxon>
        <taxon>Pseudomonadati</taxon>
        <taxon>Bacteroidota</taxon>
        <taxon>Flavobacteriia</taxon>
        <taxon>Flavobacteriales</taxon>
        <taxon>Flavobacteriaceae</taxon>
        <taxon>Tenacibaculum</taxon>
    </lineage>
</organism>
<dbReference type="Proteomes" id="UP000256884">
    <property type="component" value="Unassembled WGS sequence"/>
</dbReference>
<comment type="caution">
    <text evidence="1">The sequence shown here is derived from an EMBL/GenBank/DDBJ whole genome shotgun (WGS) entry which is preliminary data.</text>
</comment>
<evidence type="ECO:0000313" key="2">
    <source>
        <dbReference type="Proteomes" id="UP000256884"/>
    </source>
</evidence>
<keyword evidence="2" id="KW-1185">Reference proteome</keyword>
<dbReference type="InterPro" id="IPR046111">
    <property type="entry name" value="DUF6048"/>
</dbReference>
<dbReference type="RefSeq" id="WP_115900759.1">
    <property type="nucleotide sequence ID" value="NZ_QUNS01000003.1"/>
</dbReference>
<proteinExistence type="predicted"/>
<evidence type="ECO:0000313" key="1">
    <source>
        <dbReference type="EMBL" id="REH52404.1"/>
    </source>
</evidence>
<gene>
    <name evidence="1" type="ORF">C7448_103136</name>
</gene>
<sequence>MYKYFISLCFVCVFVNGYSQVNTTKKEKTKEKKDTITYKTGYGLRLGLDISKPGLSLIDKSYSGLELVGDYRISNKWYIATELGFEDETTYEDFSSSTSKGSYIRLGANYNAYENWLDMNNEIFVGMRYGFAIFDHTLNSYQPNVSSGTENIPPYFPSTPVTTPISDSGLTAHWTEFQLGIKSETFKNLFIGFSFSYKIMLSVDDQKGFKTLYTPGFNRVFESSTGFGFNYTISYLIPFVNK</sequence>
<dbReference type="EMBL" id="QUNS01000003">
    <property type="protein sequence ID" value="REH52404.1"/>
    <property type="molecule type" value="Genomic_DNA"/>
</dbReference>
<accession>A0A3E0I101</accession>